<feature type="domain" description="NID" evidence="2">
    <location>
        <begin position="144"/>
        <end position="231"/>
    </location>
</feature>
<sequence length="354" mass="39792">MSSDEDFSLVSEKGEESPVFAMEAAKMEIVKCKVTYDMMVTDQRDLTKARDEQLHLTEEYEKRIAKLRQTMEAEEQDRTQRVEDGKAKLAAAEEEERRLQELLLSMQAELRHLDQEAVHLRQQAQESSSMPEKKLVFHGVEGTALITFEDEAVAQNIVRVKQHEIKLGDCCISLEASPVLIWMPSQVEVTTGLCSRRVLVSDLPRGVEQSRLLDRLEIHFAKRRNLGGEVDGAEMLHDSGNAVLTFVEDTVAKGLTDRQYHEVDFGDGTRSRVKLSPFLSGEITDLQTRVSASARTVLLRGIPAIMDPSDLQDQLEIHFQKKGNGGGEVEAIAYNPLRRRALAVFEDDCPAEAE</sequence>
<accession>A0A9D3LMD0</accession>
<reference evidence="3" key="1">
    <citation type="submission" date="2021-01" db="EMBL/GenBank/DDBJ databases">
        <title>A chromosome-scale assembly of European eel, Anguilla anguilla.</title>
        <authorList>
            <person name="Henkel C."/>
            <person name="Jong-Raadsen S.A."/>
            <person name="Dufour S."/>
            <person name="Weltzien F.-A."/>
            <person name="Palstra A.P."/>
            <person name="Pelster B."/>
            <person name="Spaink H.P."/>
            <person name="Van Den Thillart G.E."/>
            <person name="Jansen H."/>
            <person name="Zahm M."/>
            <person name="Klopp C."/>
            <person name="Cedric C."/>
            <person name="Louis A."/>
            <person name="Berthelot C."/>
            <person name="Parey E."/>
            <person name="Roest Crollius H."/>
            <person name="Montfort J."/>
            <person name="Robinson-Rechavi M."/>
            <person name="Bucao C."/>
            <person name="Bouchez O."/>
            <person name="Gislard M."/>
            <person name="Lluch J."/>
            <person name="Milhes M."/>
            <person name="Lampietro C."/>
            <person name="Lopez Roques C."/>
            <person name="Donnadieu C."/>
            <person name="Braasch I."/>
            <person name="Desvignes T."/>
            <person name="Postlethwait J."/>
            <person name="Bobe J."/>
            <person name="Guiguen Y."/>
            <person name="Dirks R."/>
        </authorList>
    </citation>
    <scope>NUCLEOTIDE SEQUENCE</scope>
    <source>
        <strain evidence="3">Tag_6206</strain>
        <tissue evidence="3">Liver</tissue>
    </source>
</reference>
<dbReference type="Gene3D" id="3.30.70.330">
    <property type="match status" value="2"/>
</dbReference>
<dbReference type="EMBL" id="JAFIRN010000017">
    <property type="protein sequence ID" value="KAG5832941.1"/>
    <property type="molecule type" value="Genomic_DNA"/>
</dbReference>
<comment type="caution">
    <text evidence="3">The sequence shown here is derived from an EMBL/GenBank/DDBJ whole genome shotgun (WGS) entry which is preliminary data.</text>
</comment>
<keyword evidence="1" id="KW-0175">Coiled coil</keyword>
<dbReference type="Pfam" id="PF07292">
    <property type="entry name" value="NID"/>
    <property type="match status" value="2"/>
</dbReference>
<dbReference type="PANTHER" id="PTHR15225:SF1">
    <property type="entry name" value="INTERFERON-INDUCED 35 KDA PROTEIN"/>
    <property type="match status" value="1"/>
</dbReference>
<keyword evidence="4" id="KW-1185">Reference proteome</keyword>
<dbReference type="InterPro" id="IPR009909">
    <property type="entry name" value="Nmi/IFP35_dom"/>
</dbReference>
<evidence type="ECO:0000313" key="3">
    <source>
        <dbReference type="EMBL" id="KAG5832941.1"/>
    </source>
</evidence>
<proteinExistence type="predicted"/>
<evidence type="ECO:0000259" key="2">
    <source>
        <dbReference type="Pfam" id="PF07292"/>
    </source>
</evidence>
<dbReference type="PANTHER" id="PTHR15225">
    <property type="entry name" value="INTERFERON-INDUCED PROTEIN 35/NMI N-MYC/STAT INTERACTING PROTEIN"/>
    <property type="match status" value="1"/>
</dbReference>
<organism evidence="3 4">
    <name type="scientific">Anguilla anguilla</name>
    <name type="common">European freshwater eel</name>
    <name type="synonym">Muraena anguilla</name>
    <dbReference type="NCBI Taxonomy" id="7936"/>
    <lineage>
        <taxon>Eukaryota</taxon>
        <taxon>Metazoa</taxon>
        <taxon>Chordata</taxon>
        <taxon>Craniata</taxon>
        <taxon>Vertebrata</taxon>
        <taxon>Euteleostomi</taxon>
        <taxon>Actinopterygii</taxon>
        <taxon>Neopterygii</taxon>
        <taxon>Teleostei</taxon>
        <taxon>Anguilliformes</taxon>
        <taxon>Anguillidae</taxon>
        <taxon>Anguilla</taxon>
    </lineage>
</organism>
<protein>
    <recommendedName>
        <fullName evidence="2">NID domain-containing protein</fullName>
    </recommendedName>
</protein>
<dbReference type="GO" id="GO:0005634">
    <property type="term" value="C:nucleus"/>
    <property type="evidence" value="ECO:0007669"/>
    <property type="project" value="TreeGrafter"/>
</dbReference>
<evidence type="ECO:0000313" key="4">
    <source>
        <dbReference type="Proteomes" id="UP001044222"/>
    </source>
</evidence>
<gene>
    <name evidence="3" type="ORF">ANANG_G00296540</name>
</gene>
<feature type="coiled-coil region" evidence="1">
    <location>
        <begin position="50"/>
        <end position="123"/>
    </location>
</feature>
<name>A0A9D3LMD0_ANGAN</name>
<feature type="domain" description="NID" evidence="2">
    <location>
        <begin position="242"/>
        <end position="331"/>
    </location>
</feature>
<evidence type="ECO:0000256" key="1">
    <source>
        <dbReference type="SAM" id="Coils"/>
    </source>
</evidence>
<dbReference type="AlphaFoldDB" id="A0A9D3LMD0"/>
<dbReference type="Proteomes" id="UP001044222">
    <property type="component" value="Chromosome 17"/>
</dbReference>
<dbReference type="InterPro" id="IPR012677">
    <property type="entry name" value="Nucleotide-bd_a/b_plait_sf"/>
</dbReference>